<gene>
    <name evidence="2" type="ORF">ADS79_26935</name>
    <name evidence="1" type="ORF">BRE01_49040</name>
</gene>
<evidence type="ECO:0000313" key="4">
    <source>
        <dbReference type="Proteomes" id="UP000319578"/>
    </source>
</evidence>
<reference evidence="1 4" key="3">
    <citation type="submission" date="2019-06" db="EMBL/GenBank/DDBJ databases">
        <title>Whole genome shotgun sequence of Brevibacillus reuszeri NBRC 15719.</title>
        <authorList>
            <person name="Hosoyama A."/>
            <person name="Uohara A."/>
            <person name="Ohji S."/>
            <person name="Ichikawa N."/>
        </authorList>
    </citation>
    <scope>NUCLEOTIDE SEQUENCE [LARGE SCALE GENOMIC DNA]</scope>
    <source>
        <strain evidence="1 4">NBRC 15719</strain>
    </source>
</reference>
<proteinExistence type="predicted"/>
<reference evidence="2" key="2">
    <citation type="submission" date="2015-07" db="EMBL/GenBank/DDBJ databases">
        <title>MeaNS - Measles Nucleotide Surveillance Program.</title>
        <authorList>
            <person name="Tran T."/>
            <person name="Druce J."/>
        </authorList>
    </citation>
    <scope>NUCLEOTIDE SEQUENCE</scope>
    <source>
        <strain evidence="2">DSM 9887</strain>
    </source>
</reference>
<protein>
    <submittedName>
        <fullName evidence="2">Uncharacterized protein</fullName>
    </submittedName>
</protein>
<organism evidence="2 3">
    <name type="scientific">Brevibacillus reuszeri</name>
    <dbReference type="NCBI Taxonomy" id="54915"/>
    <lineage>
        <taxon>Bacteria</taxon>
        <taxon>Bacillati</taxon>
        <taxon>Bacillota</taxon>
        <taxon>Bacilli</taxon>
        <taxon>Bacillales</taxon>
        <taxon>Paenibacillaceae</taxon>
        <taxon>Brevibacillus</taxon>
    </lineage>
</organism>
<sequence>MKVWSSFSSESRKCRGCDVKTGNYKVYDQSEIAIRIPLCDDCYGKVDVEKLSKPFLTTLRKAIGIQVNGDLSQ</sequence>
<dbReference type="AlphaFoldDB" id="A0A0K9YLD5"/>
<dbReference type="EMBL" id="BJON01000020">
    <property type="protein sequence ID" value="GED71202.1"/>
    <property type="molecule type" value="Genomic_DNA"/>
</dbReference>
<accession>A0A0K9YLD5</accession>
<evidence type="ECO:0000313" key="2">
    <source>
        <dbReference type="EMBL" id="KNB69504.1"/>
    </source>
</evidence>
<dbReference type="STRING" id="54915.ADS79_26935"/>
<dbReference type="OrthoDB" id="2662048at2"/>
<dbReference type="PATRIC" id="fig|54915.3.peg.4568"/>
<keyword evidence="4" id="KW-1185">Reference proteome</keyword>
<evidence type="ECO:0000313" key="1">
    <source>
        <dbReference type="EMBL" id="GED71202.1"/>
    </source>
</evidence>
<dbReference type="Proteomes" id="UP000036834">
    <property type="component" value="Unassembled WGS sequence"/>
</dbReference>
<name>A0A0K9YLD5_9BACL</name>
<dbReference type="Proteomes" id="UP000319578">
    <property type="component" value="Unassembled WGS sequence"/>
</dbReference>
<dbReference type="EMBL" id="LGIQ01000011">
    <property type="protein sequence ID" value="KNB69504.1"/>
    <property type="molecule type" value="Genomic_DNA"/>
</dbReference>
<reference evidence="3" key="1">
    <citation type="submission" date="2015-07" db="EMBL/GenBank/DDBJ databases">
        <title>Genome sequencing project for genomic taxonomy and phylogenomics of Bacillus-like bacteria.</title>
        <authorList>
            <person name="Liu B."/>
            <person name="Wang J."/>
            <person name="Zhu Y."/>
            <person name="Liu G."/>
            <person name="Chen Q."/>
            <person name="Chen Z."/>
            <person name="Lan J."/>
            <person name="Che J."/>
            <person name="Ge C."/>
            <person name="Shi H."/>
            <person name="Pan Z."/>
            <person name="Liu X."/>
        </authorList>
    </citation>
    <scope>NUCLEOTIDE SEQUENCE [LARGE SCALE GENOMIC DNA]</scope>
    <source>
        <strain evidence="3">DSM 9887</strain>
    </source>
</reference>
<evidence type="ECO:0000313" key="3">
    <source>
        <dbReference type="Proteomes" id="UP000036834"/>
    </source>
</evidence>
<dbReference type="RefSeq" id="WP_049741527.1">
    <property type="nucleotide sequence ID" value="NZ_BJON01000020.1"/>
</dbReference>
<comment type="caution">
    <text evidence="2">The sequence shown here is derived from an EMBL/GenBank/DDBJ whole genome shotgun (WGS) entry which is preliminary data.</text>
</comment>